<dbReference type="AlphaFoldDB" id="A0A1G8GAH6"/>
<reference evidence="2" key="1">
    <citation type="submission" date="2016-10" db="EMBL/GenBank/DDBJ databases">
        <authorList>
            <person name="Varghese N."/>
            <person name="Submissions S."/>
        </authorList>
    </citation>
    <scope>NUCLEOTIDE SEQUENCE [LARGE SCALE GENOMIC DNA]</scope>
    <source>
        <strain evidence="2">DSM 23313</strain>
    </source>
</reference>
<proteinExistence type="predicted"/>
<protein>
    <submittedName>
        <fullName evidence="1">Uncharacterized protein</fullName>
    </submittedName>
</protein>
<organism evidence="1 2">
    <name type="scientific">Myroides phaeus</name>
    <dbReference type="NCBI Taxonomy" id="702745"/>
    <lineage>
        <taxon>Bacteria</taxon>
        <taxon>Pseudomonadati</taxon>
        <taxon>Bacteroidota</taxon>
        <taxon>Flavobacteriia</taxon>
        <taxon>Flavobacteriales</taxon>
        <taxon>Flavobacteriaceae</taxon>
        <taxon>Myroides</taxon>
    </lineage>
</organism>
<accession>A0A1G8GAH6</accession>
<keyword evidence="2" id="KW-1185">Reference proteome</keyword>
<dbReference type="EMBL" id="FNDQ01000024">
    <property type="protein sequence ID" value="SDH91271.1"/>
    <property type="molecule type" value="Genomic_DNA"/>
</dbReference>
<name>A0A1G8GAH6_9FLAO</name>
<evidence type="ECO:0000313" key="1">
    <source>
        <dbReference type="EMBL" id="SDH91271.1"/>
    </source>
</evidence>
<dbReference type="RefSeq" id="WP_245722982.1">
    <property type="nucleotide sequence ID" value="NZ_FNDQ01000024.1"/>
</dbReference>
<evidence type="ECO:0000313" key="2">
    <source>
        <dbReference type="Proteomes" id="UP000243588"/>
    </source>
</evidence>
<gene>
    <name evidence="1" type="ORF">SAMN05421818_12426</name>
</gene>
<sequence length="126" mass="14658">MRRRIAILFMLLFLVSTTEFGQLLKFPILVEHFIEHKTNNPDLSIWGFLQIHYSESHKEIGDPVDEKLPFVSHAHIISFVGIVTPTPLIKINRIKFNTNHNKVHAFDEDAIESSYLSSIWQPPKYC</sequence>
<dbReference type="Proteomes" id="UP000243588">
    <property type="component" value="Unassembled WGS sequence"/>
</dbReference>
<dbReference type="STRING" id="702745.SAMN05421818_12426"/>